<proteinExistence type="predicted"/>
<evidence type="ECO:0008006" key="3">
    <source>
        <dbReference type="Google" id="ProtNLM"/>
    </source>
</evidence>
<dbReference type="PROSITE" id="PS51257">
    <property type="entry name" value="PROKAR_LIPOPROTEIN"/>
    <property type="match status" value="1"/>
</dbReference>
<keyword evidence="2" id="KW-1185">Reference proteome</keyword>
<name>A0ABW8P9V6_9FLAO</name>
<dbReference type="RefSeq" id="WP_123902159.1">
    <property type="nucleotide sequence ID" value="NZ_JAZGZP010000014.1"/>
</dbReference>
<accession>A0ABW8P9V6</accession>
<comment type="caution">
    <text evidence="1">The sequence shown here is derived from an EMBL/GenBank/DDBJ whole genome shotgun (WGS) entry which is preliminary data.</text>
</comment>
<sequence length="149" mass="17182">MKKILFLMSFMIFACNSTTKGVNDSDDVEKAKELTTSFYTNVKNKNYNNLISILNPDLNSNNLKKLFHSKDSMFGNIEKYDIKDIQTTKITNNGKEKTDIIVEVKTFYKNYTFNENLNFSIDSLNNTILEGYRFKTVHPAPARILSRGK</sequence>
<evidence type="ECO:0000313" key="1">
    <source>
        <dbReference type="EMBL" id="MFK7001342.1"/>
    </source>
</evidence>
<gene>
    <name evidence="1" type="ORF">V3I07_10585</name>
</gene>
<evidence type="ECO:0000313" key="2">
    <source>
        <dbReference type="Proteomes" id="UP001621706"/>
    </source>
</evidence>
<reference evidence="1 2" key="1">
    <citation type="submission" date="2024-02" db="EMBL/GenBank/DDBJ databases">
        <title>Comparative Genomic Analysis of Flavobacterium Species Causing Columnaris Disease of Freshwater Fish in Thailand: Insights into Virulence and Resistance Mechanisms.</title>
        <authorList>
            <person name="Nguyen D."/>
            <person name="Chokmangmeepisarn P."/>
            <person name="Khianchaikhan K."/>
            <person name="Morishita M."/>
            <person name="Bunnoy A."/>
            <person name="Rodkhum C."/>
        </authorList>
    </citation>
    <scope>NUCLEOTIDE SEQUENCE [LARGE SCALE GENOMIC DNA]</scope>
    <source>
        <strain evidence="1 2">CNRT2201</strain>
    </source>
</reference>
<organism evidence="1 2">
    <name type="scientific">Flavobacterium oreochromis</name>
    <dbReference type="NCBI Taxonomy" id="2906078"/>
    <lineage>
        <taxon>Bacteria</taxon>
        <taxon>Pseudomonadati</taxon>
        <taxon>Bacteroidota</taxon>
        <taxon>Flavobacteriia</taxon>
        <taxon>Flavobacteriales</taxon>
        <taxon>Flavobacteriaceae</taxon>
        <taxon>Flavobacterium</taxon>
    </lineage>
</organism>
<dbReference type="EMBL" id="JAZGZP010000014">
    <property type="protein sequence ID" value="MFK7001342.1"/>
    <property type="molecule type" value="Genomic_DNA"/>
</dbReference>
<protein>
    <recommendedName>
        <fullName evidence="3">DUF3887 domain-containing protein</fullName>
    </recommendedName>
</protein>
<dbReference type="Proteomes" id="UP001621706">
    <property type="component" value="Unassembled WGS sequence"/>
</dbReference>